<accession>A0A7W7WZ37</accession>
<dbReference type="Proteomes" id="UP000542674">
    <property type="component" value="Unassembled WGS sequence"/>
</dbReference>
<reference evidence="1 2" key="1">
    <citation type="submission" date="2020-08" db="EMBL/GenBank/DDBJ databases">
        <title>Sequencing the genomes of 1000 actinobacteria strains.</title>
        <authorList>
            <person name="Klenk H.-P."/>
        </authorList>
    </citation>
    <scope>NUCLEOTIDE SEQUENCE [LARGE SCALE GENOMIC DNA]</scope>
    <source>
        <strain evidence="1 2">DSM 45084</strain>
    </source>
</reference>
<keyword evidence="2" id="KW-1185">Reference proteome</keyword>
<gene>
    <name evidence="1" type="ORF">F4559_006439</name>
</gene>
<evidence type="ECO:0000313" key="2">
    <source>
        <dbReference type="Proteomes" id="UP000542674"/>
    </source>
</evidence>
<proteinExistence type="predicted"/>
<name>A0A7W7WZ37_9PSEU</name>
<evidence type="ECO:0000313" key="1">
    <source>
        <dbReference type="EMBL" id="MBB4969080.1"/>
    </source>
</evidence>
<dbReference type="AlphaFoldDB" id="A0A7W7WZ37"/>
<comment type="caution">
    <text evidence="1">The sequence shown here is derived from an EMBL/GenBank/DDBJ whole genome shotgun (WGS) entry which is preliminary data.</text>
</comment>
<evidence type="ECO:0008006" key="3">
    <source>
        <dbReference type="Google" id="ProtNLM"/>
    </source>
</evidence>
<sequence>MATYTVDGVPLDHPAGCWKLLAATQVRPLPGARAASVVIPGRPGELPLVGADVEATTIGLTLGITGASPTGIDQGAAGLDANLAALYGLFGVRHRMLELRYRPAPTVAEVAAEATVTAASEPQMWVGAARARLAVIARIPGAFWRDVAARVWSTPEPGFPERVTTLDGSTAPVSDTVWRITGPISDLRIADSLTDSWVSYPGTLDAGRQLRIHCGRLDAHEAASIAWDGTSAGATGRITNGGPGSARGWLTFTPVPVTSAHDRGVQVLIGGTGTSSATLIEMRARRAFL</sequence>
<protein>
    <recommendedName>
        <fullName evidence="3">Tail protein</fullName>
    </recommendedName>
</protein>
<dbReference type="RefSeq" id="WP_184674789.1">
    <property type="nucleotide sequence ID" value="NZ_BAABAI010000043.1"/>
</dbReference>
<dbReference type="EMBL" id="JACHJS010000001">
    <property type="protein sequence ID" value="MBB4969080.1"/>
    <property type="molecule type" value="Genomic_DNA"/>
</dbReference>
<organism evidence="1 2">
    <name type="scientific">Saccharothrix violaceirubra</name>
    <dbReference type="NCBI Taxonomy" id="413306"/>
    <lineage>
        <taxon>Bacteria</taxon>
        <taxon>Bacillati</taxon>
        <taxon>Actinomycetota</taxon>
        <taxon>Actinomycetes</taxon>
        <taxon>Pseudonocardiales</taxon>
        <taxon>Pseudonocardiaceae</taxon>
        <taxon>Saccharothrix</taxon>
    </lineage>
</organism>